<accession>A0A9P5CPP8</accession>
<evidence type="ECO:0000259" key="3">
    <source>
        <dbReference type="PROSITE" id="PS51388"/>
    </source>
</evidence>
<dbReference type="PRINTS" id="PR00195">
    <property type="entry name" value="DYNAMIN"/>
</dbReference>
<evidence type="ECO:0000259" key="4">
    <source>
        <dbReference type="PROSITE" id="PS51718"/>
    </source>
</evidence>
<keyword evidence="1" id="KW-0547">Nucleotide-binding</keyword>
<dbReference type="InterPro" id="IPR020850">
    <property type="entry name" value="GED_dom"/>
</dbReference>
<comment type="caution">
    <text evidence="5">The sequence shown here is derived from an EMBL/GenBank/DDBJ whole genome shotgun (WGS) entry which is preliminary data.</text>
</comment>
<dbReference type="GO" id="GO:0003924">
    <property type="term" value="F:GTPase activity"/>
    <property type="evidence" value="ECO:0007669"/>
    <property type="project" value="InterPro"/>
</dbReference>
<dbReference type="Gene3D" id="3.40.50.300">
    <property type="entry name" value="P-loop containing nucleotide triphosphate hydrolases"/>
    <property type="match status" value="1"/>
</dbReference>
<dbReference type="GO" id="GO:0006897">
    <property type="term" value="P:endocytosis"/>
    <property type="evidence" value="ECO:0007669"/>
    <property type="project" value="TreeGrafter"/>
</dbReference>
<dbReference type="GO" id="GO:0016559">
    <property type="term" value="P:peroxisome fission"/>
    <property type="evidence" value="ECO:0007669"/>
    <property type="project" value="TreeGrafter"/>
</dbReference>
<proteinExistence type="predicted"/>
<dbReference type="Gene3D" id="1.20.120.1240">
    <property type="entry name" value="Dynamin, middle domain"/>
    <property type="match status" value="1"/>
</dbReference>
<protein>
    <recommendedName>
        <fullName evidence="7">GED domain-containing protein</fullName>
    </recommendedName>
</protein>
<name>A0A9P5CPP8_CRYP1</name>
<evidence type="ECO:0000256" key="2">
    <source>
        <dbReference type="ARBA" id="ARBA00023134"/>
    </source>
</evidence>
<dbReference type="PANTHER" id="PTHR11566">
    <property type="entry name" value="DYNAMIN"/>
    <property type="match status" value="1"/>
</dbReference>
<keyword evidence="6" id="KW-1185">Reference proteome</keyword>
<keyword evidence="2" id="KW-0342">GTP-binding</keyword>
<dbReference type="PROSITE" id="PS51718">
    <property type="entry name" value="G_DYNAMIN_2"/>
    <property type="match status" value="1"/>
</dbReference>
<dbReference type="InterPro" id="IPR027417">
    <property type="entry name" value="P-loop_NTPase"/>
</dbReference>
<dbReference type="EMBL" id="MU032347">
    <property type="protein sequence ID" value="KAF3765411.1"/>
    <property type="molecule type" value="Genomic_DNA"/>
</dbReference>
<dbReference type="GO" id="GO:0005739">
    <property type="term" value="C:mitochondrion"/>
    <property type="evidence" value="ECO:0007669"/>
    <property type="project" value="TreeGrafter"/>
</dbReference>
<dbReference type="Pfam" id="PF01031">
    <property type="entry name" value="Dynamin_M"/>
    <property type="match status" value="1"/>
</dbReference>
<dbReference type="GO" id="GO:0016020">
    <property type="term" value="C:membrane"/>
    <property type="evidence" value="ECO:0007669"/>
    <property type="project" value="TreeGrafter"/>
</dbReference>
<dbReference type="RefSeq" id="XP_040776372.1">
    <property type="nucleotide sequence ID" value="XM_040922123.1"/>
</dbReference>
<evidence type="ECO:0000256" key="1">
    <source>
        <dbReference type="ARBA" id="ARBA00022741"/>
    </source>
</evidence>
<feature type="domain" description="GED" evidence="3">
    <location>
        <begin position="555"/>
        <end position="652"/>
    </location>
</feature>
<dbReference type="CDD" id="cd08771">
    <property type="entry name" value="DLP_1"/>
    <property type="match status" value="1"/>
</dbReference>
<dbReference type="InterPro" id="IPR022812">
    <property type="entry name" value="Dynamin"/>
</dbReference>
<organism evidence="5 6">
    <name type="scientific">Cryphonectria parasitica (strain ATCC 38755 / EP155)</name>
    <dbReference type="NCBI Taxonomy" id="660469"/>
    <lineage>
        <taxon>Eukaryota</taxon>
        <taxon>Fungi</taxon>
        <taxon>Dikarya</taxon>
        <taxon>Ascomycota</taxon>
        <taxon>Pezizomycotina</taxon>
        <taxon>Sordariomycetes</taxon>
        <taxon>Sordariomycetidae</taxon>
        <taxon>Diaporthales</taxon>
        <taxon>Cryphonectriaceae</taxon>
        <taxon>Cryphonectria-Endothia species complex</taxon>
        <taxon>Cryphonectria</taxon>
    </lineage>
</organism>
<dbReference type="InterPro" id="IPR001401">
    <property type="entry name" value="Dynamin_GTPase"/>
</dbReference>
<dbReference type="GeneID" id="63839252"/>
<evidence type="ECO:0008006" key="7">
    <source>
        <dbReference type="Google" id="ProtNLM"/>
    </source>
</evidence>
<dbReference type="GO" id="GO:0008017">
    <property type="term" value="F:microtubule binding"/>
    <property type="evidence" value="ECO:0007669"/>
    <property type="project" value="TreeGrafter"/>
</dbReference>
<gene>
    <name evidence="5" type="ORF">M406DRAFT_345845</name>
</gene>
<dbReference type="PROSITE" id="PS51388">
    <property type="entry name" value="GED"/>
    <property type="match status" value="1"/>
</dbReference>
<dbReference type="InterPro" id="IPR045063">
    <property type="entry name" value="Dynamin_N"/>
</dbReference>
<evidence type="ECO:0000313" key="5">
    <source>
        <dbReference type="EMBL" id="KAF3765411.1"/>
    </source>
</evidence>
<dbReference type="PANTHER" id="PTHR11566:SF21">
    <property type="entry name" value="DYNAMIN RELATED PROTEIN 1, ISOFORM A"/>
    <property type="match status" value="1"/>
</dbReference>
<dbReference type="AlphaFoldDB" id="A0A9P5CPP8"/>
<dbReference type="GO" id="GO:0005525">
    <property type="term" value="F:GTP binding"/>
    <property type="evidence" value="ECO:0007669"/>
    <property type="project" value="InterPro"/>
</dbReference>
<reference evidence="5" key="1">
    <citation type="journal article" date="2020" name="Phytopathology">
        <title>Genome sequence of the chestnut blight fungus Cryphonectria parasitica EP155: A fundamental resource for an archetypical invasive plant pathogen.</title>
        <authorList>
            <person name="Crouch J.A."/>
            <person name="Dawe A."/>
            <person name="Aerts A."/>
            <person name="Barry K."/>
            <person name="Churchill A.C.L."/>
            <person name="Grimwood J."/>
            <person name="Hillman B."/>
            <person name="Milgroom M.G."/>
            <person name="Pangilinan J."/>
            <person name="Smith M."/>
            <person name="Salamov A."/>
            <person name="Schmutz J."/>
            <person name="Yadav J."/>
            <person name="Grigoriev I.V."/>
            <person name="Nuss D."/>
        </authorList>
    </citation>
    <scope>NUCLEOTIDE SEQUENCE</scope>
    <source>
        <strain evidence="5">EP155</strain>
    </source>
</reference>
<dbReference type="FunFam" id="3.40.50.300:FF:001425">
    <property type="entry name" value="Dynamin GTPase, putative"/>
    <property type="match status" value="1"/>
</dbReference>
<dbReference type="GO" id="GO:0048312">
    <property type="term" value="P:intracellular distribution of mitochondria"/>
    <property type="evidence" value="ECO:0007669"/>
    <property type="project" value="TreeGrafter"/>
</dbReference>
<dbReference type="OrthoDB" id="415706at2759"/>
<dbReference type="SMART" id="SM00053">
    <property type="entry name" value="DYNc"/>
    <property type="match status" value="1"/>
</dbReference>
<dbReference type="Pfam" id="PF00350">
    <property type="entry name" value="Dynamin_N"/>
    <property type="match status" value="1"/>
</dbReference>
<dbReference type="InterPro" id="IPR030381">
    <property type="entry name" value="G_DYNAMIN_dom"/>
</dbReference>
<dbReference type="SUPFAM" id="SSF52540">
    <property type="entry name" value="P-loop containing nucleoside triphosphate hydrolases"/>
    <property type="match status" value="1"/>
</dbReference>
<sequence>MPDELIDRLRGINHFVSLPQIIVCGDQSSGKSSVLEAISGVSFPVKSNLCTRFPTELVLRRAPQVDVSASIVPHHSRSSPEKEGLAGFHRDLKDTDGFGSLIEDAKDAMGLSTHGKAFSKDLLRVEISGPDRPHLTIVDLPGLIHSQTKHQTASDVDLIQDVVDSYMKQPRSIILAVVSAKNDFANQIVLKLARSANPAGSRTMGVITKPDTLIPGSPSEAIYTSLAQNQEVEFRLGWHVLKNMDCEAGKASLTQRDASETTFFAQGIWQNLPSAILGIDQLRYRLSKVLLAHITSELPSLVQEIESKRAACWEKLRKLGQPRVTLAEQQLYLLGVSEAFQRLVKSAVDANCTDLFFEDVESERGYQQRIRAVVQNLNLRFAKELSTRGHRHQIIDSFESGSASSPKGISVTRNEFVDRIEARMRRSRGRELPGLFDPMIMADLFRDQAGPWEAIVVSHVHRVWKACKTFLKLVIAHITDPSTSTALVQNIFDPAMDRILTALKAKTAQILKSHQTIHPITYNHYFTETAQKIRAARKSAECASIVKGFFRVSDLKTRHLRIDANLSDLVDALVAMKRFVDDVAVEVIEVCLVSVLGDVWSPTGVYKMAPDLVSSIAGESEEAQSQREQLMRQVGILSKGAEICKGFVSGMN</sequence>
<dbReference type="GO" id="GO:0000266">
    <property type="term" value="P:mitochondrial fission"/>
    <property type="evidence" value="ECO:0007669"/>
    <property type="project" value="TreeGrafter"/>
</dbReference>
<evidence type="ECO:0000313" key="6">
    <source>
        <dbReference type="Proteomes" id="UP000803844"/>
    </source>
</evidence>
<dbReference type="Proteomes" id="UP000803844">
    <property type="component" value="Unassembled WGS sequence"/>
</dbReference>
<feature type="domain" description="Dynamin-type G" evidence="4">
    <location>
        <begin position="15"/>
        <end position="299"/>
    </location>
</feature>
<dbReference type="GO" id="GO:0005874">
    <property type="term" value="C:microtubule"/>
    <property type="evidence" value="ECO:0007669"/>
    <property type="project" value="TreeGrafter"/>
</dbReference>
<dbReference type="InterPro" id="IPR000375">
    <property type="entry name" value="Dynamin_stalk"/>
</dbReference>